<evidence type="ECO:0000313" key="2">
    <source>
        <dbReference type="Proteomes" id="UP001153678"/>
    </source>
</evidence>
<dbReference type="EMBL" id="CAMKVN010005023">
    <property type="protein sequence ID" value="CAI2188153.1"/>
    <property type="molecule type" value="Genomic_DNA"/>
</dbReference>
<protein>
    <submittedName>
        <fullName evidence="1">9515_t:CDS:1</fullName>
    </submittedName>
</protein>
<proteinExistence type="predicted"/>
<dbReference type="Proteomes" id="UP001153678">
    <property type="component" value="Unassembled WGS sequence"/>
</dbReference>
<accession>A0A9W4T124</accession>
<comment type="caution">
    <text evidence="1">The sequence shown here is derived from an EMBL/GenBank/DDBJ whole genome shotgun (WGS) entry which is preliminary data.</text>
</comment>
<keyword evidence="2" id="KW-1185">Reference proteome</keyword>
<dbReference type="AlphaFoldDB" id="A0A9W4T124"/>
<name>A0A9W4T124_9GLOM</name>
<reference evidence="1" key="1">
    <citation type="submission" date="2022-08" db="EMBL/GenBank/DDBJ databases">
        <authorList>
            <person name="Kallberg Y."/>
            <person name="Tangrot J."/>
            <person name="Rosling A."/>
        </authorList>
    </citation>
    <scope>NUCLEOTIDE SEQUENCE</scope>
    <source>
        <strain evidence="1">Wild A</strain>
    </source>
</reference>
<feature type="non-terminal residue" evidence="1">
    <location>
        <position position="1"/>
    </location>
</feature>
<organism evidence="1 2">
    <name type="scientific">Funneliformis geosporum</name>
    <dbReference type="NCBI Taxonomy" id="1117311"/>
    <lineage>
        <taxon>Eukaryota</taxon>
        <taxon>Fungi</taxon>
        <taxon>Fungi incertae sedis</taxon>
        <taxon>Mucoromycota</taxon>
        <taxon>Glomeromycotina</taxon>
        <taxon>Glomeromycetes</taxon>
        <taxon>Glomerales</taxon>
        <taxon>Glomeraceae</taxon>
        <taxon>Funneliformis</taxon>
    </lineage>
</organism>
<sequence>QEKKEIEKYLAAPLKVNPSAEDAKKKLEKQIGFKREKDTKVGAKQLTKVVAIAVVLPTRKVNNIEAPKTKSKSSTGMAIAVFGNNASAKLPDIPDTFIMVAGTAAKA</sequence>
<gene>
    <name evidence="1" type="ORF">FWILDA_LOCUS13437</name>
</gene>
<evidence type="ECO:0000313" key="1">
    <source>
        <dbReference type="EMBL" id="CAI2188153.1"/>
    </source>
</evidence>